<dbReference type="PANTHER" id="PTHR46306">
    <property type="entry name" value="BTB/POZ DOMAIN-CONTAINING PROTEIN 9"/>
    <property type="match status" value="1"/>
</dbReference>
<dbReference type="GO" id="GO:0005737">
    <property type="term" value="C:cytoplasm"/>
    <property type="evidence" value="ECO:0007669"/>
    <property type="project" value="TreeGrafter"/>
</dbReference>
<organism evidence="3 4">
    <name type="scientific">Diversispora epigaea</name>
    <dbReference type="NCBI Taxonomy" id="1348612"/>
    <lineage>
        <taxon>Eukaryota</taxon>
        <taxon>Fungi</taxon>
        <taxon>Fungi incertae sedis</taxon>
        <taxon>Mucoromycota</taxon>
        <taxon>Glomeromycotina</taxon>
        <taxon>Glomeromycetes</taxon>
        <taxon>Diversisporales</taxon>
        <taxon>Diversisporaceae</taxon>
        <taxon>Diversispora</taxon>
    </lineage>
</organism>
<dbReference type="Pfam" id="PF00651">
    <property type="entry name" value="BTB"/>
    <property type="match status" value="1"/>
</dbReference>
<proteinExistence type="predicted"/>
<dbReference type="SUPFAM" id="SSF54695">
    <property type="entry name" value="POZ domain"/>
    <property type="match status" value="1"/>
</dbReference>
<dbReference type="CDD" id="cd18186">
    <property type="entry name" value="BTB_POZ_ZBTB_KLHL-like"/>
    <property type="match status" value="1"/>
</dbReference>
<dbReference type="Pfam" id="PF07707">
    <property type="entry name" value="BACK"/>
    <property type="match status" value="1"/>
</dbReference>
<gene>
    <name evidence="3" type="ORF">Glove_553g20</name>
</gene>
<feature type="domain" description="BTB" evidence="1">
    <location>
        <begin position="23"/>
        <end position="96"/>
    </location>
</feature>
<evidence type="ECO:0000259" key="2">
    <source>
        <dbReference type="PROSITE" id="PS51886"/>
    </source>
</evidence>
<comment type="caution">
    <text evidence="3">The sequence shown here is derived from an EMBL/GenBank/DDBJ whole genome shotgun (WGS) entry which is preliminary data.</text>
</comment>
<dbReference type="PANTHER" id="PTHR46306:SF1">
    <property type="entry name" value="BTB_POZ DOMAIN-CONTAINING PROTEIN 9"/>
    <property type="match status" value="1"/>
</dbReference>
<dbReference type="InterPro" id="IPR052407">
    <property type="entry name" value="BTB_POZ_domain_cont_9"/>
</dbReference>
<protein>
    <recommendedName>
        <fullName evidence="5">BTB domain-containing protein</fullName>
    </recommendedName>
</protein>
<evidence type="ECO:0000313" key="3">
    <source>
        <dbReference type="EMBL" id="RHZ48283.1"/>
    </source>
</evidence>
<evidence type="ECO:0000313" key="4">
    <source>
        <dbReference type="Proteomes" id="UP000266861"/>
    </source>
</evidence>
<evidence type="ECO:0000259" key="1">
    <source>
        <dbReference type="PROSITE" id="PS50097"/>
    </source>
</evidence>
<sequence length="478" mass="55653">MTLNFYENLSNDYIKLLENGDEHNIIIEAGESLVMHTFKVHSTVLRYRCPYLYDEFKKSTINNDDNIRIIQKPLISAKVFNFIIKYIYGATVNLEKVETSIIFDLLMTANQFQLEELVERLQTFLIENHPSWLKLKFSKIYNSSFQTDFKALQNFCDDIIAKHPNLIFESNDFNTLPEAALVSIIQRDDLQLEESKIWDYIIQWGTTQNKTLPSNLNDWIDKDFQNLKNTLQQCLPHIRYFQISNETILEKLFPFQQLLDKTLWFNILKYSMAPDKPITSTILPPRKKVTTQLPNRGNTFQITSSIISNEHVAEIASWIDKKEVIYDVNNNPYEFNLILRGSRDGFRRDVFWNLCNQKTNVVVVVKVKDTDEILGGYNPIGWNSNFSGQYSETNDSFIFSLKNGNIKNSVLSRVKVSSKAICNYSGHGSDFGNDFYTHGNQSFCINYNEGYEKLIRKTTGKFSIDNYEVFQISKKKNI</sequence>
<keyword evidence="4" id="KW-1185">Reference proteome</keyword>
<dbReference type="SMART" id="SM00225">
    <property type="entry name" value="BTB"/>
    <property type="match status" value="1"/>
</dbReference>
<feature type="domain" description="TLDc" evidence="2">
    <location>
        <begin position="305"/>
        <end position="473"/>
    </location>
</feature>
<dbReference type="InterPro" id="IPR011333">
    <property type="entry name" value="SKP1/BTB/POZ_sf"/>
</dbReference>
<dbReference type="Gene3D" id="3.30.710.10">
    <property type="entry name" value="Potassium Channel Kv1.1, Chain A"/>
    <property type="match status" value="1"/>
</dbReference>
<dbReference type="AlphaFoldDB" id="A0A397GGZ4"/>
<dbReference type="Proteomes" id="UP000266861">
    <property type="component" value="Unassembled WGS sequence"/>
</dbReference>
<accession>A0A397GGZ4</accession>
<dbReference type="Pfam" id="PF07534">
    <property type="entry name" value="TLD"/>
    <property type="match status" value="1"/>
</dbReference>
<dbReference type="InterPro" id="IPR011705">
    <property type="entry name" value="BACK"/>
</dbReference>
<dbReference type="PROSITE" id="PS51886">
    <property type="entry name" value="TLDC"/>
    <property type="match status" value="1"/>
</dbReference>
<name>A0A397GGZ4_9GLOM</name>
<evidence type="ECO:0008006" key="5">
    <source>
        <dbReference type="Google" id="ProtNLM"/>
    </source>
</evidence>
<reference evidence="3 4" key="1">
    <citation type="submission" date="2018-08" db="EMBL/GenBank/DDBJ databases">
        <title>Genome and evolution of the arbuscular mycorrhizal fungus Diversispora epigaea (formerly Glomus versiforme) and its bacterial endosymbionts.</title>
        <authorList>
            <person name="Sun X."/>
            <person name="Fei Z."/>
            <person name="Harrison M."/>
        </authorList>
    </citation>
    <scope>NUCLEOTIDE SEQUENCE [LARGE SCALE GENOMIC DNA]</scope>
    <source>
        <strain evidence="3 4">IT104</strain>
    </source>
</reference>
<dbReference type="EMBL" id="PQFF01000471">
    <property type="protein sequence ID" value="RHZ48283.1"/>
    <property type="molecule type" value="Genomic_DNA"/>
</dbReference>
<dbReference type="InterPro" id="IPR006571">
    <property type="entry name" value="TLDc_dom"/>
</dbReference>
<dbReference type="InterPro" id="IPR000210">
    <property type="entry name" value="BTB/POZ_dom"/>
</dbReference>
<dbReference type="Gene3D" id="1.25.40.420">
    <property type="match status" value="1"/>
</dbReference>
<dbReference type="PROSITE" id="PS50097">
    <property type="entry name" value="BTB"/>
    <property type="match status" value="1"/>
</dbReference>